<dbReference type="RefSeq" id="WP_378318754.1">
    <property type="nucleotide sequence ID" value="NZ_JBHUHY010000002.1"/>
</dbReference>
<dbReference type="EMBL" id="JBHUHY010000002">
    <property type="protein sequence ID" value="MFD2185784.1"/>
    <property type="molecule type" value="Genomic_DNA"/>
</dbReference>
<dbReference type="NCBIfam" id="TIGR02436">
    <property type="entry name" value="four helix bundle protein"/>
    <property type="match status" value="1"/>
</dbReference>
<protein>
    <submittedName>
        <fullName evidence="1">Four helix bundle protein</fullName>
    </submittedName>
</protein>
<organism evidence="1 2">
    <name type="scientific">Aquimarina celericrescens</name>
    <dbReference type="NCBI Taxonomy" id="1964542"/>
    <lineage>
        <taxon>Bacteria</taxon>
        <taxon>Pseudomonadati</taxon>
        <taxon>Bacteroidota</taxon>
        <taxon>Flavobacteriia</taxon>
        <taxon>Flavobacteriales</taxon>
        <taxon>Flavobacteriaceae</taxon>
        <taxon>Aquimarina</taxon>
    </lineage>
</organism>
<proteinExistence type="predicted"/>
<dbReference type="Gene3D" id="1.20.1440.60">
    <property type="entry name" value="23S rRNA-intervening sequence"/>
    <property type="match status" value="1"/>
</dbReference>
<dbReference type="Pfam" id="PF05635">
    <property type="entry name" value="23S_rRNA_IVP"/>
    <property type="match status" value="1"/>
</dbReference>
<reference evidence="2" key="1">
    <citation type="journal article" date="2019" name="Int. J. Syst. Evol. Microbiol.">
        <title>The Global Catalogue of Microorganisms (GCM) 10K type strain sequencing project: providing services to taxonomists for standard genome sequencing and annotation.</title>
        <authorList>
            <consortium name="The Broad Institute Genomics Platform"/>
            <consortium name="The Broad Institute Genome Sequencing Center for Infectious Disease"/>
            <person name="Wu L."/>
            <person name="Ma J."/>
        </authorList>
    </citation>
    <scope>NUCLEOTIDE SEQUENCE [LARGE SCALE GENOMIC DNA]</scope>
    <source>
        <strain evidence="2">DT92</strain>
    </source>
</reference>
<comment type="caution">
    <text evidence="1">The sequence shown here is derived from an EMBL/GenBank/DDBJ whole genome shotgun (WGS) entry which is preliminary data.</text>
</comment>
<keyword evidence="2" id="KW-1185">Reference proteome</keyword>
<evidence type="ECO:0000313" key="1">
    <source>
        <dbReference type="EMBL" id="MFD2185784.1"/>
    </source>
</evidence>
<dbReference type="InterPro" id="IPR012657">
    <property type="entry name" value="23S_rRNA-intervening_sequence"/>
</dbReference>
<name>A0ABW5ASD3_9FLAO</name>
<evidence type="ECO:0000313" key="2">
    <source>
        <dbReference type="Proteomes" id="UP001597344"/>
    </source>
</evidence>
<accession>A0ABW5ASD3</accession>
<sequence length="126" mass="14204">MHKVEDLKIWKKSIDLAKSVYKLTSALPSNEKYGIISQIKRSVVSISSNIAEGAGRNSNKEFKHFLSIANGSAYELQTQLILTIELNLLSKEKVQPSIDMLTEIQKMNYSFQKSIENKTSVLNTNI</sequence>
<gene>
    <name evidence="1" type="ORF">ACFSJT_03205</name>
</gene>
<dbReference type="CDD" id="cd16377">
    <property type="entry name" value="23S_rRNA_IVP_like"/>
    <property type="match status" value="1"/>
</dbReference>
<dbReference type="Proteomes" id="UP001597344">
    <property type="component" value="Unassembled WGS sequence"/>
</dbReference>
<dbReference type="InterPro" id="IPR036583">
    <property type="entry name" value="23S_rRNA_IVS_sf"/>
</dbReference>
<dbReference type="SUPFAM" id="SSF158446">
    <property type="entry name" value="IVS-encoded protein-like"/>
    <property type="match status" value="1"/>
</dbReference>
<dbReference type="PANTHER" id="PTHR38471">
    <property type="entry name" value="FOUR HELIX BUNDLE PROTEIN"/>
    <property type="match status" value="1"/>
</dbReference>
<dbReference type="PANTHER" id="PTHR38471:SF2">
    <property type="entry name" value="FOUR HELIX BUNDLE PROTEIN"/>
    <property type="match status" value="1"/>
</dbReference>